<name>A0A6L2LL04_TANCI</name>
<gene>
    <name evidence="1" type="ORF">Tci_034484</name>
</gene>
<protein>
    <submittedName>
        <fullName evidence="1">Uncharacterized protein</fullName>
    </submittedName>
</protein>
<dbReference type="AlphaFoldDB" id="A0A6L2LL04"/>
<proteinExistence type="predicted"/>
<comment type="caution">
    <text evidence="1">The sequence shown here is derived from an EMBL/GenBank/DDBJ whole genome shotgun (WGS) entry which is preliminary data.</text>
</comment>
<reference evidence="1" key="1">
    <citation type="journal article" date="2019" name="Sci. Rep.">
        <title>Draft genome of Tanacetum cinerariifolium, the natural source of mosquito coil.</title>
        <authorList>
            <person name="Yamashiro T."/>
            <person name="Shiraishi A."/>
            <person name="Satake H."/>
            <person name="Nakayama K."/>
        </authorList>
    </citation>
    <scope>NUCLEOTIDE SEQUENCE</scope>
</reference>
<sequence>MAHQTNEEYMAQTKDDYGSGIVWPAFKNTDVFKLKGQFLKELRENTLSGKESEDAYEHIKKVMIIFNKGLDVATRHILDSKWTILKISIENAKTNRSRNGLPLSDMARWCLPQVNKENRNNDELVNTHLLLFIWKQDLLVRTGLILM</sequence>
<accession>A0A6L2LL04</accession>
<evidence type="ECO:0000313" key="1">
    <source>
        <dbReference type="EMBL" id="GEU62506.1"/>
    </source>
</evidence>
<dbReference type="EMBL" id="BKCJ010004686">
    <property type="protein sequence ID" value="GEU62506.1"/>
    <property type="molecule type" value="Genomic_DNA"/>
</dbReference>
<organism evidence="1">
    <name type="scientific">Tanacetum cinerariifolium</name>
    <name type="common">Dalmatian daisy</name>
    <name type="synonym">Chrysanthemum cinerariifolium</name>
    <dbReference type="NCBI Taxonomy" id="118510"/>
    <lineage>
        <taxon>Eukaryota</taxon>
        <taxon>Viridiplantae</taxon>
        <taxon>Streptophyta</taxon>
        <taxon>Embryophyta</taxon>
        <taxon>Tracheophyta</taxon>
        <taxon>Spermatophyta</taxon>
        <taxon>Magnoliopsida</taxon>
        <taxon>eudicotyledons</taxon>
        <taxon>Gunneridae</taxon>
        <taxon>Pentapetalae</taxon>
        <taxon>asterids</taxon>
        <taxon>campanulids</taxon>
        <taxon>Asterales</taxon>
        <taxon>Asteraceae</taxon>
        <taxon>Asteroideae</taxon>
        <taxon>Anthemideae</taxon>
        <taxon>Anthemidinae</taxon>
        <taxon>Tanacetum</taxon>
    </lineage>
</organism>